<dbReference type="GeneID" id="129343020"/>
<accession>A0AA97KDK0</accession>
<keyword evidence="3 9" id="KW-0347">Helicase</keyword>
<dbReference type="Pfam" id="PF00271">
    <property type="entry name" value="Helicase_C"/>
    <property type="match status" value="1"/>
</dbReference>
<reference evidence="9" key="1">
    <citation type="submission" date="2025-08" db="UniProtKB">
        <authorList>
            <consortium name="RefSeq"/>
        </authorList>
    </citation>
    <scope>IDENTIFICATION</scope>
    <source>
        <tissue evidence="9">Blood</tissue>
    </source>
</reference>
<dbReference type="InterPro" id="IPR056382">
    <property type="entry name" value="DHX34_Znf-C2H2"/>
</dbReference>
<dbReference type="SMART" id="SM00487">
    <property type="entry name" value="DEXDc"/>
    <property type="match status" value="1"/>
</dbReference>
<feature type="compositionally biased region" description="Basic and acidic residues" evidence="5">
    <location>
        <begin position="177"/>
        <end position="189"/>
    </location>
</feature>
<feature type="compositionally biased region" description="Low complexity" evidence="5">
    <location>
        <begin position="275"/>
        <end position="295"/>
    </location>
</feature>
<evidence type="ECO:0000313" key="9">
    <source>
        <dbReference type="RefSeq" id="XP_054854953.1"/>
    </source>
</evidence>
<dbReference type="FunFam" id="3.40.50.300:FF:000540">
    <property type="entry name" value="probable ATP-dependent RNA helicase DHX34"/>
    <property type="match status" value="1"/>
</dbReference>
<dbReference type="FunFam" id="3.40.50.300:FF:000725">
    <property type="entry name" value="probable ATP-dependent RNA helicase DHX34"/>
    <property type="match status" value="1"/>
</dbReference>
<dbReference type="SUPFAM" id="SSF52540">
    <property type="entry name" value="P-loop containing nucleoside triphosphate hydrolases"/>
    <property type="match status" value="1"/>
</dbReference>
<feature type="compositionally biased region" description="Basic residues" evidence="5">
    <location>
        <begin position="1020"/>
        <end position="1034"/>
    </location>
</feature>
<feature type="domain" description="Helicase C-terminal" evidence="7">
    <location>
        <begin position="677"/>
        <end position="845"/>
    </location>
</feature>
<dbReference type="Pfam" id="PF21010">
    <property type="entry name" value="HA2_C"/>
    <property type="match status" value="1"/>
</dbReference>
<evidence type="ECO:0000259" key="7">
    <source>
        <dbReference type="PROSITE" id="PS51194"/>
    </source>
</evidence>
<dbReference type="Pfam" id="PF07717">
    <property type="entry name" value="OB_NTP_bind"/>
    <property type="match status" value="1"/>
</dbReference>
<dbReference type="RefSeq" id="XP_054854953.1">
    <property type="nucleotide sequence ID" value="XM_054998978.1"/>
</dbReference>
<dbReference type="Pfam" id="PF04408">
    <property type="entry name" value="WHD_HA2"/>
    <property type="match status" value="1"/>
</dbReference>
<name>A0AA97KDK0_EUBMA</name>
<evidence type="ECO:0000259" key="6">
    <source>
        <dbReference type="PROSITE" id="PS51192"/>
    </source>
</evidence>
<evidence type="ECO:0000256" key="5">
    <source>
        <dbReference type="SAM" id="MobiDB-lite"/>
    </source>
</evidence>
<dbReference type="CDD" id="cd18791">
    <property type="entry name" value="SF2_C_RHA"/>
    <property type="match status" value="1"/>
</dbReference>
<dbReference type="Gene3D" id="1.20.120.1080">
    <property type="match status" value="1"/>
</dbReference>
<organism evidence="8 9">
    <name type="scientific">Eublepharis macularius</name>
    <name type="common">Leopard gecko</name>
    <name type="synonym">Cyrtodactylus macularius</name>
    <dbReference type="NCBI Taxonomy" id="481883"/>
    <lineage>
        <taxon>Eukaryota</taxon>
        <taxon>Metazoa</taxon>
        <taxon>Chordata</taxon>
        <taxon>Craniata</taxon>
        <taxon>Vertebrata</taxon>
        <taxon>Euteleostomi</taxon>
        <taxon>Lepidosauria</taxon>
        <taxon>Squamata</taxon>
        <taxon>Bifurcata</taxon>
        <taxon>Gekkota</taxon>
        <taxon>Eublepharidae</taxon>
        <taxon>Eublepharinae</taxon>
        <taxon>Eublepharis</taxon>
    </lineage>
</organism>
<feature type="compositionally biased region" description="Low complexity" evidence="5">
    <location>
        <begin position="310"/>
        <end position="319"/>
    </location>
</feature>
<evidence type="ECO:0000256" key="2">
    <source>
        <dbReference type="ARBA" id="ARBA00022801"/>
    </source>
</evidence>
<dbReference type="PANTHER" id="PTHR18934:SF221">
    <property type="entry name" value="ATP-DEPENDENT RNA HELICASE DHX34-RELATED"/>
    <property type="match status" value="1"/>
</dbReference>
<dbReference type="InterPro" id="IPR014001">
    <property type="entry name" value="Helicase_ATP-bd"/>
</dbReference>
<feature type="region of interest" description="Disordered" evidence="5">
    <location>
        <begin position="1"/>
        <end position="32"/>
    </location>
</feature>
<feature type="compositionally biased region" description="Gly residues" evidence="5">
    <location>
        <begin position="232"/>
        <end position="246"/>
    </location>
</feature>
<feature type="region of interest" description="Disordered" evidence="5">
    <location>
        <begin position="136"/>
        <end position="372"/>
    </location>
</feature>
<evidence type="ECO:0000256" key="1">
    <source>
        <dbReference type="ARBA" id="ARBA00022741"/>
    </source>
</evidence>
<dbReference type="PANTHER" id="PTHR18934">
    <property type="entry name" value="ATP-DEPENDENT RNA HELICASE"/>
    <property type="match status" value="1"/>
</dbReference>
<dbReference type="SMART" id="SM00847">
    <property type="entry name" value="HA2"/>
    <property type="match status" value="1"/>
</dbReference>
<keyword evidence="8" id="KW-1185">Reference proteome</keyword>
<dbReference type="Pfam" id="PF24485">
    <property type="entry name" value="zf-C2H2_DHX34"/>
    <property type="match status" value="1"/>
</dbReference>
<dbReference type="Gene3D" id="3.40.50.300">
    <property type="entry name" value="P-loop containing nucleotide triphosphate hydrolases"/>
    <property type="match status" value="2"/>
</dbReference>
<dbReference type="InterPro" id="IPR048333">
    <property type="entry name" value="HA2_WH"/>
</dbReference>
<sequence length="1450" mass="157012">MGGQKQQGPCSGLRVGRWSARRGGSVGYRPFPGDDLPAPGSLRCSPCWLASLGTAEPPSRSQASLAVKSWSRFPSRLALHSHGEGSPERARTAGTFRPGCRALPLALRLRTRRVSLGGAAAGPAGHVDSRAALTGAEERSFCQRPALRSGRSARQRAQPRNQPGAGGGSLKPRRGQAKPDPRRQQHTDHAASSPEGAARRRPPGKGRRHGRAPPRALAGGGRGPARDRGEALGAGRGCARGSGASSGRGTSTPPRARAGAAGEPAQTPTKPPRWAGPRGARRPAGLGAAAAAAAGEGRRLGGPGEPPGSAPLAGPPSEGRGAGRGAGLRPPAEGFGTAGRGRSPGGPSERLAAASAMSGAAEAEAEAEAAEAGGARAEWARLEEAHFPAGAGADERAEFRAFAARLRRLGGAAGRLREREAQRRINLRVAAGRGGARAREFGRALRLFLAFQQRRAFQRLARLQRERAALPVARFRAALLAAVARSQVVLVAGDTGCGKSTQVPQFLLEAGYAHLACTQPRRLACVALATRVAHESLQQHGSRVGYQIRFESRRSAATRLVFLTEGLLLRQAQRDPRLADYQVLLADEVHERHLHGDFLLGLLRRLLPARPDLKLVLMSATINLQLFADYFGGAPVIQVPGRLFPITVLYEPTPPEEGARGRKERLDPRPYLRVLQAIDHKYPPEERGDLLIFLSGAGEIGAVVEAAQAYATHTQRWVVLPLHSTLSVAEQDKVFDMPPPGVRKCIVSTNIAETSVTIDGVRFVVDSGKVKELSYDPKAKLQRLQEFWISQASAEQRKGRAGRTGPGVCYRLYAESDYDAFVPYPVPEIQRVALDALVLQMKSMGLGDPRAFPFLEPPPAASLETAMGYLKHQGALDAEENLTPLGSLLAELPVELVVGKMLVLGTLFGLAAPTLTTAAVLSVPSPFLRSSSGRCDPDWATAQRPLESPFGDPLTLLNVFDAWVEVKSENRGGSRRWCRRRGLEEHRLYEAANLRRQFQELLRDHHLLEPAARPSDSYTRQRRHRERRELHRLKREHEAGAGRRRKMLRLQNEQAGSSSGGEGDVERGLDIQDVKFQLRHDVLELQAAASVAQGLSRAQLALLQLVVGRGLYPQLAVPDPFNSTRKDSDQIFHTKEKTGVLLHPTSVFANSPELLAQDRGAEHGGHRDSEGGLSSNHQILAFVSLLETNKPYLVNNLRLPALQALLLLAQSLDTNADCTCIVADSWLELKVPAVEAALKLLATALRLRASWEEILERQLGCRKSHSQEEGREESRPSSQHVGRLTRELLAFLQEEVQYGLRRLTPLEQQHLYLGPRRVPEGLPCLFQGMEVVPDEVKGGYKVGGFLTLHCLAGEGDLYGECLRSFWTCPRCGLHMPFTPLERVAHEDTCQSPDAEVEPDLAGPSEDVLLGPSGASGLQRPHCCPICQQTLLLTPTEILRHQKWHQATSEG</sequence>
<protein>
    <submittedName>
        <fullName evidence="9">Probable ATP-dependent RNA helicase DHX34</fullName>
    </submittedName>
</protein>
<dbReference type="InterPro" id="IPR027417">
    <property type="entry name" value="P-loop_NTPase"/>
</dbReference>
<feature type="compositionally biased region" description="Basic residues" evidence="5">
    <location>
        <begin position="199"/>
        <end position="212"/>
    </location>
</feature>
<dbReference type="Proteomes" id="UP001190640">
    <property type="component" value="Chromosome 15"/>
</dbReference>
<dbReference type="GO" id="GO:0004386">
    <property type="term" value="F:helicase activity"/>
    <property type="evidence" value="ECO:0007669"/>
    <property type="project" value="UniProtKB-KW"/>
</dbReference>
<proteinExistence type="predicted"/>
<dbReference type="GO" id="GO:0003723">
    <property type="term" value="F:RNA binding"/>
    <property type="evidence" value="ECO:0007669"/>
    <property type="project" value="TreeGrafter"/>
</dbReference>
<evidence type="ECO:0000256" key="3">
    <source>
        <dbReference type="ARBA" id="ARBA00022806"/>
    </source>
</evidence>
<feature type="region of interest" description="Disordered" evidence="5">
    <location>
        <begin position="1012"/>
        <end position="1066"/>
    </location>
</feature>
<dbReference type="CTD" id="9704"/>
<dbReference type="InterPro" id="IPR001650">
    <property type="entry name" value="Helicase_C-like"/>
</dbReference>
<keyword evidence="2" id="KW-0378">Hydrolase</keyword>
<gene>
    <name evidence="9" type="primary">DHX34</name>
</gene>
<dbReference type="PROSITE" id="PS51192">
    <property type="entry name" value="HELICASE_ATP_BIND_1"/>
    <property type="match status" value="1"/>
</dbReference>
<feature type="compositionally biased region" description="Low complexity" evidence="5">
    <location>
        <begin position="247"/>
        <end position="265"/>
    </location>
</feature>
<dbReference type="KEGG" id="emc:129343020"/>
<dbReference type="InterPro" id="IPR007502">
    <property type="entry name" value="Helicase-assoc_dom"/>
</dbReference>
<feature type="compositionally biased region" description="Low complexity" evidence="5">
    <location>
        <begin position="345"/>
        <end position="362"/>
    </location>
</feature>
<dbReference type="SMART" id="SM00490">
    <property type="entry name" value="HELICc"/>
    <property type="match status" value="1"/>
</dbReference>
<evidence type="ECO:0000313" key="8">
    <source>
        <dbReference type="Proteomes" id="UP001190640"/>
    </source>
</evidence>
<dbReference type="GO" id="GO:0016787">
    <property type="term" value="F:hydrolase activity"/>
    <property type="evidence" value="ECO:0007669"/>
    <property type="project" value="UniProtKB-KW"/>
</dbReference>
<dbReference type="InterPro" id="IPR011709">
    <property type="entry name" value="DEAD-box_helicase_OB_fold"/>
</dbReference>
<evidence type="ECO:0000256" key="4">
    <source>
        <dbReference type="ARBA" id="ARBA00022840"/>
    </source>
</evidence>
<keyword evidence="1" id="KW-0547">Nucleotide-binding</keyword>
<dbReference type="PROSITE" id="PS51194">
    <property type="entry name" value="HELICASE_CTER"/>
    <property type="match status" value="1"/>
</dbReference>
<dbReference type="GO" id="GO:0005524">
    <property type="term" value="F:ATP binding"/>
    <property type="evidence" value="ECO:0007669"/>
    <property type="project" value="UniProtKB-KW"/>
</dbReference>
<keyword evidence="4" id="KW-0067">ATP-binding</keyword>
<feature type="domain" description="Helicase ATP-binding" evidence="6">
    <location>
        <begin position="480"/>
        <end position="640"/>
    </location>
</feature>